<keyword evidence="9" id="KW-1185">Reference proteome</keyword>
<dbReference type="PROSITE" id="PS01302">
    <property type="entry name" value="UPF0758"/>
    <property type="match status" value="1"/>
</dbReference>
<evidence type="ECO:0000256" key="6">
    <source>
        <dbReference type="RuleBase" id="RU003797"/>
    </source>
</evidence>
<protein>
    <submittedName>
        <fullName evidence="8">DNA replication and repair protein RadC</fullName>
    </submittedName>
</protein>
<gene>
    <name evidence="8" type="ORF">C8D86_10971</name>
</gene>
<dbReference type="Pfam" id="PF04002">
    <property type="entry name" value="RadC"/>
    <property type="match status" value="1"/>
</dbReference>
<evidence type="ECO:0000259" key="7">
    <source>
        <dbReference type="PROSITE" id="PS50249"/>
    </source>
</evidence>
<dbReference type="GO" id="GO:0006508">
    <property type="term" value="P:proteolysis"/>
    <property type="evidence" value="ECO:0007669"/>
    <property type="project" value="UniProtKB-KW"/>
</dbReference>
<dbReference type="GO" id="GO:0008237">
    <property type="term" value="F:metallopeptidase activity"/>
    <property type="evidence" value="ECO:0007669"/>
    <property type="project" value="UniProtKB-KW"/>
</dbReference>
<dbReference type="NCBIfam" id="NF000642">
    <property type="entry name" value="PRK00024.1"/>
    <property type="match status" value="1"/>
</dbReference>
<evidence type="ECO:0000256" key="1">
    <source>
        <dbReference type="ARBA" id="ARBA00022670"/>
    </source>
</evidence>
<evidence type="ECO:0000313" key="9">
    <source>
        <dbReference type="Proteomes" id="UP000254720"/>
    </source>
</evidence>
<dbReference type="NCBIfam" id="TIGR00608">
    <property type="entry name" value="radc"/>
    <property type="match status" value="1"/>
</dbReference>
<dbReference type="InterPro" id="IPR037518">
    <property type="entry name" value="MPN"/>
</dbReference>
<dbReference type="InterPro" id="IPR020891">
    <property type="entry name" value="UPF0758_CS"/>
</dbReference>
<proteinExistence type="inferred from homology"/>
<dbReference type="InterPro" id="IPR025657">
    <property type="entry name" value="RadC_JAB"/>
</dbReference>
<evidence type="ECO:0000256" key="3">
    <source>
        <dbReference type="ARBA" id="ARBA00022801"/>
    </source>
</evidence>
<dbReference type="EMBL" id="QQAX01000009">
    <property type="protein sequence ID" value="RDI44589.1"/>
    <property type="molecule type" value="Genomic_DNA"/>
</dbReference>
<sequence length="224" mass="24766">MRITDWPHEDRPREKLLAHGAEALTDAELIAIFIKTGTRGKTALDLAKEILTEYGGLKKLLRTQAALLTQKQGLGRAKYAALKAAAELGKRYLGEALSIGEVLNNSRAVQCFLADRLRDYANEVFACLYMDNHFRLLSFEELFHGTVNEAAVYPREIVRRGLAHNACKAILAHNHPSGLPRPSTADKEVTLVIRQALALVDIHLVDHIIIGHSAHFSFAEAGLL</sequence>
<dbReference type="Pfam" id="PF20582">
    <property type="entry name" value="UPF0758_N"/>
    <property type="match status" value="1"/>
</dbReference>
<keyword evidence="5" id="KW-0482">Metalloprotease</keyword>
<dbReference type="AlphaFoldDB" id="A0A370GMR7"/>
<dbReference type="PANTHER" id="PTHR30471">
    <property type="entry name" value="DNA REPAIR PROTEIN RADC"/>
    <property type="match status" value="1"/>
</dbReference>
<comment type="similarity">
    <text evidence="6">Belongs to the UPF0758 family.</text>
</comment>
<comment type="caution">
    <text evidence="8">The sequence shown here is derived from an EMBL/GenBank/DDBJ whole genome shotgun (WGS) entry which is preliminary data.</text>
</comment>
<accession>A0A370GMR7</accession>
<dbReference type="Proteomes" id="UP000254720">
    <property type="component" value="Unassembled WGS sequence"/>
</dbReference>
<dbReference type="RefSeq" id="WP_114834263.1">
    <property type="nucleotide sequence ID" value="NZ_LR699114.1"/>
</dbReference>
<keyword evidence="2" id="KW-0479">Metal-binding</keyword>
<dbReference type="InterPro" id="IPR046778">
    <property type="entry name" value="UPF0758_N"/>
</dbReference>
<organism evidence="8 9">
    <name type="scientific">Aquicella lusitana</name>
    <dbReference type="NCBI Taxonomy" id="254246"/>
    <lineage>
        <taxon>Bacteria</taxon>
        <taxon>Pseudomonadati</taxon>
        <taxon>Pseudomonadota</taxon>
        <taxon>Gammaproteobacteria</taxon>
        <taxon>Legionellales</taxon>
        <taxon>Coxiellaceae</taxon>
        <taxon>Aquicella</taxon>
    </lineage>
</organism>
<keyword evidence="1" id="KW-0645">Protease</keyword>
<dbReference type="GO" id="GO:0046872">
    <property type="term" value="F:metal ion binding"/>
    <property type="evidence" value="ECO:0007669"/>
    <property type="project" value="UniProtKB-KW"/>
</dbReference>
<dbReference type="PANTHER" id="PTHR30471:SF3">
    <property type="entry name" value="UPF0758 PROTEIN YEES-RELATED"/>
    <property type="match status" value="1"/>
</dbReference>
<evidence type="ECO:0000256" key="4">
    <source>
        <dbReference type="ARBA" id="ARBA00022833"/>
    </source>
</evidence>
<evidence type="ECO:0000256" key="5">
    <source>
        <dbReference type="ARBA" id="ARBA00023049"/>
    </source>
</evidence>
<keyword evidence="3" id="KW-0378">Hydrolase</keyword>
<dbReference type="InterPro" id="IPR001405">
    <property type="entry name" value="UPF0758"/>
</dbReference>
<evidence type="ECO:0000256" key="2">
    <source>
        <dbReference type="ARBA" id="ARBA00022723"/>
    </source>
</evidence>
<evidence type="ECO:0000313" key="8">
    <source>
        <dbReference type="EMBL" id="RDI44589.1"/>
    </source>
</evidence>
<feature type="domain" description="MPN" evidence="7">
    <location>
        <begin position="102"/>
        <end position="224"/>
    </location>
</feature>
<dbReference type="PROSITE" id="PS50249">
    <property type="entry name" value="MPN"/>
    <property type="match status" value="1"/>
</dbReference>
<keyword evidence="4" id="KW-0862">Zinc</keyword>
<name>A0A370GMR7_9COXI</name>
<dbReference type="OrthoDB" id="9804482at2"/>
<reference evidence="8 9" key="1">
    <citation type="submission" date="2018-07" db="EMBL/GenBank/DDBJ databases">
        <title>Genomic Encyclopedia of Type Strains, Phase IV (KMG-IV): sequencing the most valuable type-strain genomes for metagenomic binning, comparative biology and taxonomic classification.</title>
        <authorList>
            <person name="Goeker M."/>
        </authorList>
    </citation>
    <scope>NUCLEOTIDE SEQUENCE [LARGE SCALE GENOMIC DNA]</scope>
    <source>
        <strain evidence="8 9">DSM 16500</strain>
    </source>
</reference>
<dbReference type="Gene3D" id="3.40.140.10">
    <property type="entry name" value="Cytidine Deaminase, domain 2"/>
    <property type="match status" value="1"/>
</dbReference>
<dbReference type="CDD" id="cd08071">
    <property type="entry name" value="MPN_DUF2466"/>
    <property type="match status" value="1"/>
</dbReference>